<dbReference type="OrthoDB" id="9805202at2"/>
<dbReference type="RefSeq" id="WP_125040678.1">
    <property type="nucleotide sequence ID" value="NZ_BHWB01000003.1"/>
</dbReference>
<dbReference type="GO" id="GO:0009055">
    <property type="term" value="F:electron transfer activity"/>
    <property type="evidence" value="ECO:0007669"/>
    <property type="project" value="InterPro"/>
</dbReference>
<protein>
    <submittedName>
        <fullName evidence="9">Cytochrome b6</fullName>
    </submittedName>
</protein>
<evidence type="ECO:0000313" key="9">
    <source>
        <dbReference type="EMBL" id="GCB34488.1"/>
    </source>
</evidence>
<organism evidence="9 10">
    <name type="scientific">Bacteroides faecalis</name>
    <dbReference type="NCBI Taxonomy" id="2447885"/>
    <lineage>
        <taxon>Bacteria</taxon>
        <taxon>Pseudomonadati</taxon>
        <taxon>Bacteroidota</taxon>
        <taxon>Bacteroidia</taxon>
        <taxon>Bacteroidales</taxon>
        <taxon>Bacteroidaceae</taxon>
        <taxon>Bacteroides</taxon>
    </lineage>
</organism>
<dbReference type="SUPFAM" id="SSF46626">
    <property type="entry name" value="Cytochrome c"/>
    <property type="match status" value="2"/>
</dbReference>
<accession>A0A401LSE8</accession>
<dbReference type="Proteomes" id="UP000288079">
    <property type="component" value="Unassembled WGS sequence"/>
</dbReference>
<dbReference type="PANTHER" id="PTHR30600">
    <property type="entry name" value="CYTOCHROME C PEROXIDASE-RELATED"/>
    <property type="match status" value="1"/>
</dbReference>
<gene>
    <name evidence="9" type="ORF">KGMB02408_14330</name>
</gene>
<evidence type="ECO:0000256" key="6">
    <source>
        <dbReference type="ARBA" id="ARBA00023004"/>
    </source>
</evidence>
<dbReference type="GO" id="GO:0020037">
    <property type="term" value="F:heme binding"/>
    <property type="evidence" value="ECO:0007669"/>
    <property type="project" value="InterPro"/>
</dbReference>
<keyword evidence="3 7" id="KW-0479">Metal-binding</keyword>
<evidence type="ECO:0000256" key="3">
    <source>
        <dbReference type="ARBA" id="ARBA00022723"/>
    </source>
</evidence>
<dbReference type="PROSITE" id="PS51257">
    <property type="entry name" value="PROKAR_LIPOPROTEIN"/>
    <property type="match status" value="1"/>
</dbReference>
<evidence type="ECO:0000256" key="1">
    <source>
        <dbReference type="ARBA" id="ARBA00004196"/>
    </source>
</evidence>
<evidence type="ECO:0000256" key="5">
    <source>
        <dbReference type="ARBA" id="ARBA00023002"/>
    </source>
</evidence>
<feature type="domain" description="Cytochrome c" evidence="8">
    <location>
        <begin position="202"/>
        <end position="358"/>
    </location>
</feature>
<dbReference type="Pfam" id="PF03150">
    <property type="entry name" value="CCP_MauG"/>
    <property type="match status" value="1"/>
</dbReference>
<reference evidence="9 10" key="1">
    <citation type="submission" date="2018-10" db="EMBL/GenBank/DDBJ databases">
        <title>Draft Genome Sequence of Bacteroides sp. KCTC 15687.</title>
        <authorList>
            <person name="Yu S.Y."/>
            <person name="Kim J.S."/>
            <person name="Oh B.S."/>
            <person name="Park S.H."/>
            <person name="Kang S.W."/>
            <person name="Park J.E."/>
            <person name="Choi S.H."/>
            <person name="Han K.I."/>
            <person name="Lee K.C."/>
            <person name="Eom M.K."/>
            <person name="Suh M.K."/>
            <person name="Lee D.H."/>
            <person name="Yoon H."/>
            <person name="Kim B."/>
            <person name="Yang S.J."/>
            <person name="Lee J.S."/>
            <person name="Lee J.H."/>
        </authorList>
    </citation>
    <scope>NUCLEOTIDE SEQUENCE [LARGE SCALE GENOMIC DNA]</scope>
    <source>
        <strain evidence="9 10">KCTC 15687</strain>
    </source>
</reference>
<keyword evidence="10" id="KW-1185">Reference proteome</keyword>
<dbReference type="EMBL" id="BHWB01000003">
    <property type="protein sequence ID" value="GCB34488.1"/>
    <property type="molecule type" value="Genomic_DNA"/>
</dbReference>
<evidence type="ECO:0000256" key="2">
    <source>
        <dbReference type="ARBA" id="ARBA00022617"/>
    </source>
</evidence>
<dbReference type="PROSITE" id="PS51007">
    <property type="entry name" value="CYTC"/>
    <property type="match status" value="1"/>
</dbReference>
<keyword evidence="4" id="KW-0732">Signal</keyword>
<evidence type="ECO:0000256" key="7">
    <source>
        <dbReference type="PROSITE-ProRule" id="PRU00433"/>
    </source>
</evidence>
<dbReference type="AlphaFoldDB" id="A0A401LSE8"/>
<dbReference type="PANTHER" id="PTHR30600:SF10">
    <property type="entry name" value="BLL6722 PROTEIN"/>
    <property type="match status" value="1"/>
</dbReference>
<evidence type="ECO:0000259" key="8">
    <source>
        <dbReference type="PROSITE" id="PS51007"/>
    </source>
</evidence>
<keyword evidence="5" id="KW-0560">Oxidoreductase</keyword>
<evidence type="ECO:0000256" key="4">
    <source>
        <dbReference type="ARBA" id="ARBA00022729"/>
    </source>
</evidence>
<comment type="subcellular location">
    <subcellularLocation>
        <location evidence="1">Cell envelope</location>
    </subcellularLocation>
</comment>
<proteinExistence type="predicted"/>
<dbReference type="Gene3D" id="1.10.760.10">
    <property type="entry name" value="Cytochrome c-like domain"/>
    <property type="match status" value="2"/>
</dbReference>
<keyword evidence="6 7" id="KW-0408">Iron</keyword>
<dbReference type="InterPro" id="IPR051395">
    <property type="entry name" value="Cytochrome_c_Peroxidase/MauG"/>
</dbReference>
<dbReference type="GO" id="GO:0046872">
    <property type="term" value="F:metal ion binding"/>
    <property type="evidence" value="ECO:0007669"/>
    <property type="project" value="UniProtKB-KW"/>
</dbReference>
<dbReference type="GO" id="GO:0004130">
    <property type="term" value="F:cytochrome-c peroxidase activity"/>
    <property type="evidence" value="ECO:0007669"/>
    <property type="project" value="TreeGrafter"/>
</dbReference>
<name>A0A401LSE8_9BACE</name>
<dbReference type="GO" id="GO:0030313">
    <property type="term" value="C:cell envelope"/>
    <property type="evidence" value="ECO:0007669"/>
    <property type="project" value="UniProtKB-SubCell"/>
</dbReference>
<evidence type="ECO:0000313" key="10">
    <source>
        <dbReference type="Proteomes" id="UP000288079"/>
    </source>
</evidence>
<dbReference type="InterPro" id="IPR004852">
    <property type="entry name" value="Di-haem_cyt_c_peroxidsae"/>
</dbReference>
<sequence length="375" mass="42082">MSIIQKLLYMVLFGSLFTACGHTHLKKCSNKETLGKLIFNDVTLSEPAGQSCATCHDHSKGFSDEKHRAVSPGAIASLFSQRNSMSICYAKYIPELHYDDSDSTYVGGLFWDGRSPSLQDQSGIPLVNPVEMGNADKNMVVEKVKRTAYYSELVRIYGKTDNTDSIFAYITDAMAAYESSEEISPFSSKFDAYMEGKCKLTEQEMRGMELFKTEGQCANCHVMKRDERTHRILFTDFTYDNLGIPRNPDNPHYKVPPKYFLLTSDSIDLGLGAIVTSEGENGKFRVPTLRNVELTAPYGHNGYFRTLEDIVHFYNVRDVGNEYPPAEYPVTVNGEEMGNLGLTAKEEADIVAFMKTLTDGYKTCKSKMKGDKKQD</sequence>
<dbReference type="InterPro" id="IPR009056">
    <property type="entry name" value="Cyt_c-like_dom"/>
</dbReference>
<keyword evidence="2 7" id="KW-0349">Heme</keyword>
<comment type="caution">
    <text evidence="9">The sequence shown here is derived from an EMBL/GenBank/DDBJ whole genome shotgun (WGS) entry which is preliminary data.</text>
</comment>
<dbReference type="InterPro" id="IPR036909">
    <property type="entry name" value="Cyt_c-like_dom_sf"/>
</dbReference>